<gene>
    <name evidence="2" type="ORF">Rsub_10488</name>
</gene>
<accession>A0A2V0PKA3</accession>
<dbReference type="InterPro" id="IPR051044">
    <property type="entry name" value="MAG_DAG_Lipase"/>
</dbReference>
<dbReference type="AlphaFoldDB" id="A0A2V0PKA3"/>
<dbReference type="EMBL" id="BDRX01000124">
    <property type="protein sequence ID" value="GBF98423.1"/>
    <property type="molecule type" value="Genomic_DNA"/>
</dbReference>
<dbReference type="Pfam" id="PF12146">
    <property type="entry name" value="Hydrolase_4"/>
    <property type="match status" value="1"/>
</dbReference>
<proteinExistence type="predicted"/>
<dbReference type="FunCoup" id="A0A2V0PKA3">
    <property type="interactions" value="440"/>
</dbReference>
<dbReference type="Proteomes" id="UP000247498">
    <property type="component" value="Unassembled WGS sequence"/>
</dbReference>
<evidence type="ECO:0000313" key="2">
    <source>
        <dbReference type="EMBL" id="GBF98423.1"/>
    </source>
</evidence>
<dbReference type="GO" id="GO:0016787">
    <property type="term" value="F:hydrolase activity"/>
    <property type="evidence" value="ECO:0007669"/>
    <property type="project" value="UniProtKB-KW"/>
</dbReference>
<name>A0A2V0PKA3_9CHLO</name>
<dbReference type="OrthoDB" id="2498029at2759"/>
<feature type="domain" description="Serine aminopeptidase S33" evidence="1">
    <location>
        <begin position="31"/>
        <end position="272"/>
    </location>
</feature>
<evidence type="ECO:0000259" key="1">
    <source>
        <dbReference type="Pfam" id="PF12146"/>
    </source>
</evidence>
<sequence>MARATCTEFCWTNGRGQDMLGVEYLPAGGKPPAASLLWLHGICEHSGRYAPVFQHIAELGVAVYTFDAHGHGRSHPQEPGERCLINRFDDLVDDTYSFVSVIEQQRRCARLEPCVIGGQSMGALVAAHAALRNQDRWAGLVLHSAAMGVVWTMLLRAQAAVGSLLAALIPRAQLVPAVKPEDLHHDPKVVEAFKADSLIFHGALRTRSANEVLKGMRALEPRVPQMKLPLYVMHGMRDLTTSFDAIDDFVRRAGSTDVTFIKVEDGLHELLMGDERIPNATAIAEWCTRHCAEAAAAKAAQRSPGPKPEPKL</sequence>
<dbReference type="Gene3D" id="3.40.50.1820">
    <property type="entry name" value="alpha/beta hydrolase"/>
    <property type="match status" value="1"/>
</dbReference>
<evidence type="ECO:0000313" key="3">
    <source>
        <dbReference type="Proteomes" id="UP000247498"/>
    </source>
</evidence>
<dbReference type="InParanoid" id="A0A2V0PKA3"/>
<comment type="caution">
    <text evidence="2">The sequence shown here is derived from an EMBL/GenBank/DDBJ whole genome shotgun (WGS) entry which is preliminary data.</text>
</comment>
<organism evidence="2 3">
    <name type="scientific">Raphidocelis subcapitata</name>
    <dbReference type="NCBI Taxonomy" id="307507"/>
    <lineage>
        <taxon>Eukaryota</taxon>
        <taxon>Viridiplantae</taxon>
        <taxon>Chlorophyta</taxon>
        <taxon>core chlorophytes</taxon>
        <taxon>Chlorophyceae</taxon>
        <taxon>CS clade</taxon>
        <taxon>Sphaeropleales</taxon>
        <taxon>Selenastraceae</taxon>
        <taxon>Raphidocelis</taxon>
    </lineage>
</organism>
<dbReference type="InterPro" id="IPR029058">
    <property type="entry name" value="AB_hydrolase_fold"/>
</dbReference>
<dbReference type="PANTHER" id="PTHR11614">
    <property type="entry name" value="PHOSPHOLIPASE-RELATED"/>
    <property type="match status" value="1"/>
</dbReference>
<dbReference type="SUPFAM" id="SSF53474">
    <property type="entry name" value="alpha/beta-Hydrolases"/>
    <property type="match status" value="1"/>
</dbReference>
<reference evidence="2 3" key="1">
    <citation type="journal article" date="2018" name="Sci. Rep.">
        <title>Raphidocelis subcapitata (=Pseudokirchneriella subcapitata) provides an insight into genome evolution and environmental adaptations in the Sphaeropleales.</title>
        <authorList>
            <person name="Suzuki S."/>
            <person name="Yamaguchi H."/>
            <person name="Nakajima N."/>
            <person name="Kawachi M."/>
        </authorList>
    </citation>
    <scope>NUCLEOTIDE SEQUENCE [LARGE SCALE GENOMIC DNA]</scope>
    <source>
        <strain evidence="2 3">NIES-35</strain>
    </source>
</reference>
<keyword evidence="3" id="KW-1185">Reference proteome</keyword>
<protein>
    <submittedName>
        <fullName evidence="2">Alpha beta-hydrolase</fullName>
    </submittedName>
</protein>
<dbReference type="STRING" id="307507.A0A2V0PKA3"/>
<keyword evidence="2" id="KW-0378">Hydrolase</keyword>
<dbReference type="InterPro" id="IPR022742">
    <property type="entry name" value="Hydrolase_4"/>
</dbReference>